<proteinExistence type="predicted"/>
<dbReference type="InterPro" id="IPR043968">
    <property type="entry name" value="SGNH"/>
</dbReference>
<dbReference type="PANTHER" id="PTHR23028">
    <property type="entry name" value="ACETYLTRANSFERASE"/>
    <property type="match status" value="1"/>
</dbReference>
<keyword evidence="4 8" id="KW-0812">Transmembrane</keyword>
<dbReference type="Pfam" id="PF01757">
    <property type="entry name" value="Acyl_transf_3"/>
    <property type="match status" value="1"/>
</dbReference>
<dbReference type="PANTHER" id="PTHR23028:SF53">
    <property type="entry name" value="ACYL_TRANSF_3 DOMAIN-CONTAINING PROTEIN"/>
    <property type="match status" value="1"/>
</dbReference>
<feature type="transmembrane region" description="Helical" evidence="8">
    <location>
        <begin position="12"/>
        <end position="31"/>
    </location>
</feature>
<evidence type="ECO:0000256" key="4">
    <source>
        <dbReference type="ARBA" id="ARBA00022692"/>
    </source>
</evidence>
<keyword evidence="12" id="KW-1185">Reference proteome</keyword>
<evidence type="ECO:0000313" key="12">
    <source>
        <dbReference type="Proteomes" id="UP000195667"/>
    </source>
</evidence>
<dbReference type="InterPro" id="IPR002656">
    <property type="entry name" value="Acyl_transf_3_dom"/>
</dbReference>
<feature type="transmembrane region" description="Helical" evidence="8">
    <location>
        <begin position="78"/>
        <end position="97"/>
    </location>
</feature>
<dbReference type="Gene3D" id="3.40.50.1110">
    <property type="entry name" value="SGNH hydrolase"/>
    <property type="match status" value="1"/>
</dbReference>
<dbReference type="GO" id="GO:0016747">
    <property type="term" value="F:acyltransferase activity, transferring groups other than amino-acyl groups"/>
    <property type="evidence" value="ECO:0007669"/>
    <property type="project" value="InterPro"/>
</dbReference>
<feature type="transmembrane region" description="Helical" evidence="8">
    <location>
        <begin position="359"/>
        <end position="376"/>
    </location>
</feature>
<feature type="transmembrane region" description="Helical" evidence="8">
    <location>
        <begin position="169"/>
        <end position="190"/>
    </location>
</feature>
<feature type="transmembrane region" description="Helical" evidence="8">
    <location>
        <begin position="196"/>
        <end position="216"/>
    </location>
</feature>
<feature type="transmembrane region" description="Helical" evidence="8">
    <location>
        <begin position="228"/>
        <end position="248"/>
    </location>
</feature>
<reference evidence="12" key="1">
    <citation type="submission" date="2017-02" db="EMBL/GenBank/DDBJ databases">
        <authorList>
            <person name="Daims H."/>
        </authorList>
    </citation>
    <scope>NUCLEOTIDE SEQUENCE [LARGE SCALE GENOMIC DNA]</scope>
</reference>
<evidence type="ECO:0000256" key="1">
    <source>
        <dbReference type="ARBA" id="ARBA00004651"/>
    </source>
</evidence>
<feature type="domain" description="SGNH" evidence="10">
    <location>
        <begin position="405"/>
        <end position="661"/>
    </location>
</feature>
<accession>A0A1R4H5M5</accession>
<dbReference type="GO" id="GO:0005886">
    <property type="term" value="C:plasma membrane"/>
    <property type="evidence" value="ECO:0007669"/>
    <property type="project" value="UniProtKB-SubCell"/>
</dbReference>
<evidence type="ECO:0000256" key="7">
    <source>
        <dbReference type="ARBA" id="ARBA00023315"/>
    </source>
</evidence>
<evidence type="ECO:0000259" key="10">
    <source>
        <dbReference type="Pfam" id="PF19040"/>
    </source>
</evidence>
<organism evidence="11 12">
    <name type="scientific">Crenothrix polyspora</name>
    <dbReference type="NCBI Taxonomy" id="360316"/>
    <lineage>
        <taxon>Bacteria</taxon>
        <taxon>Pseudomonadati</taxon>
        <taxon>Pseudomonadota</taxon>
        <taxon>Gammaproteobacteria</taxon>
        <taxon>Methylococcales</taxon>
        <taxon>Crenotrichaceae</taxon>
        <taxon>Crenothrix</taxon>
    </lineage>
</organism>
<name>A0A1R4H5M5_9GAMM</name>
<evidence type="ECO:0000256" key="5">
    <source>
        <dbReference type="ARBA" id="ARBA00022989"/>
    </source>
</evidence>
<protein>
    <submittedName>
        <fullName evidence="11">Putative Acyltransferase 3</fullName>
    </submittedName>
</protein>
<feature type="transmembrane region" description="Helical" evidence="8">
    <location>
        <begin position="254"/>
        <end position="271"/>
    </location>
</feature>
<dbReference type="InterPro" id="IPR036514">
    <property type="entry name" value="SGNH_hydro_sf"/>
</dbReference>
<feature type="transmembrane region" description="Helical" evidence="8">
    <location>
        <begin position="321"/>
        <end position="338"/>
    </location>
</feature>
<dbReference type="SUPFAM" id="SSF52266">
    <property type="entry name" value="SGNH hydrolase"/>
    <property type="match status" value="1"/>
</dbReference>
<keyword evidence="3 11" id="KW-0808">Transferase</keyword>
<keyword evidence="7 11" id="KW-0012">Acyltransferase</keyword>
<feature type="transmembrane region" description="Helical" evidence="8">
    <location>
        <begin position="139"/>
        <end position="162"/>
    </location>
</feature>
<gene>
    <name evidence="11" type="ORF">CRENPOLYSF1_20023</name>
</gene>
<feature type="domain" description="Acyltransferase 3" evidence="9">
    <location>
        <begin position="12"/>
        <end position="338"/>
    </location>
</feature>
<keyword evidence="6 8" id="KW-0472">Membrane</keyword>
<dbReference type="AlphaFoldDB" id="A0A1R4H5M5"/>
<keyword evidence="5 8" id="KW-1133">Transmembrane helix</keyword>
<sequence>MLSKKQSLYRPDIDGLRAIAVLAVLFFHAGVPGFEGGFIGVDMFFVISGYLITGIILREYQEKTFRFKDFYLRRVRRILPALIVVMFVTLALASWVLTALDFKMLAKNILATVLMIPNISIWQTSGDYFSSSIDSNPVLHLWSLGVEEQFYLLFPLLLYLLLRYARSEWRLLLLIGVLLIAIACAVWSIVFRPTFAFYWLPPRAWELLCGALLATYHMRKILYCNNKILMSFTGLLMVFLAIVSARNNGIYSDFGHQVLAVVGMTLLINGNAGGNGTWVTRFLAWRPLVGIGRISYSLYLWHWPLFSLYAYRLHPRATSHYEITLLLALTFILAYASWRYVETPFRQHARWKTQSVAKLAFAMQAVLGVCALGVLYNNGFPQRFSLLSGAYAAGASDKNVSQKECHVDPYATDYHFPEINNCFIGSQKANATSFLVWGDSHANAMTPVFNVLGQEYGLKGVHTSLFGHAALWGVTSNDNTASQNWMFFNQQQLKTVVNLGIHHVFLVGRWPSYVFSATKFEGSLGRNGIPSRLIKGQKTGIQAFRSGLEDTVTQLQKIGVKVWLVLPVPEMDRIVPRWLALHATKETDVWLNNPYPERAAAILDVFKDLQTTYGVALLDPHSQLCRLDGQCRVAYQGKSVYYDDDHLSASGSLLLGNMLRPAFTAMKQIP</sequence>
<feature type="transmembrane region" description="Helical" evidence="8">
    <location>
        <begin position="37"/>
        <end position="57"/>
    </location>
</feature>
<feature type="transmembrane region" description="Helical" evidence="8">
    <location>
        <begin position="283"/>
        <end position="301"/>
    </location>
</feature>
<evidence type="ECO:0000256" key="3">
    <source>
        <dbReference type="ARBA" id="ARBA00022679"/>
    </source>
</evidence>
<dbReference type="RefSeq" id="WP_176371048.1">
    <property type="nucleotide sequence ID" value="NZ_FUKI01000093.1"/>
</dbReference>
<evidence type="ECO:0000256" key="2">
    <source>
        <dbReference type="ARBA" id="ARBA00022475"/>
    </source>
</evidence>
<dbReference type="EMBL" id="FUKI01000093">
    <property type="protein sequence ID" value="SJM91562.1"/>
    <property type="molecule type" value="Genomic_DNA"/>
</dbReference>
<evidence type="ECO:0000259" key="9">
    <source>
        <dbReference type="Pfam" id="PF01757"/>
    </source>
</evidence>
<dbReference type="Pfam" id="PF19040">
    <property type="entry name" value="SGNH"/>
    <property type="match status" value="1"/>
</dbReference>
<dbReference type="InterPro" id="IPR050879">
    <property type="entry name" value="Acyltransferase_3"/>
</dbReference>
<dbReference type="GO" id="GO:0009103">
    <property type="term" value="P:lipopolysaccharide biosynthetic process"/>
    <property type="evidence" value="ECO:0007669"/>
    <property type="project" value="TreeGrafter"/>
</dbReference>
<comment type="subcellular location">
    <subcellularLocation>
        <location evidence="1">Cell membrane</location>
        <topology evidence="1">Multi-pass membrane protein</topology>
    </subcellularLocation>
</comment>
<evidence type="ECO:0000256" key="8">
    <source>
        <dbReference type="SAM" id="Phobius"/>
    </source>
</evidence>
<dbReference type="Proteomes" id="UP000195667">
    <property type="component" value="Unassembled WGS sequence"/>
</dbReference>
<keyword evidence="2" id="KW-1003">Cell membrane</keyword>
<dbReference type="GO" id="GO:0016788">
    <property type="term" value="F:hydrolase activity, acting on ester bonds"/>
    <property type="evidence" value="ECO:0007669"/>
    <property type="project" value="UniProtKB-ARBA"/>
</dbReference>
<evidence type="ECO:0000256" key="6">
    <source>
        <dbReference type="ARBA" id="ARBA00023136"/>
    </source>
</evidence>
<evidence type="ECO:0000313" key="11">
    <source>
        <dbReference type="EMBL" id="SJM91562.1"/>
    </source>
</evidence>